<feature type="region of interest" description="Disordered" evidence="1">
    <location>
        <begin position="44"/>
        <end position="66"/>
    </location>
</feature>
<protein>
    <submittedName>
        <fullName evidence="2">Uncharacterized protein</fullName>
    </submittedName>
</protein>
<evidence type="ECO:0000313" key="3">
    <source>
        <dbReference type="Proteomes" id="UP001600888"/>
    </source>
</evidence>
<feature type="compositionally biased region" description="Basic and acidic residues" evidence="1">
    <location>
        <begin position="50"/>
        <end position="60"/>
    </location>
</feature>
<reference evidence="2 3" key="1">
    <citation type="submission" date="2024-03" db="EMBL/GenBank/DDBJ databases">
        <title>A high-quality draft genome sequence of Diaporthe vaccinii, a causative agent of upright dieback and viscid rot disease in cranberry plants.</title>
        <authorList>
            <person name="Sarrasin M."/>
            <person name="Lang B.F."/>
            <person name="Burger G."/>
        </authorList>
    </citation>
    <scope>NUCLEOTIDE SEQUENCE [LARGE SCALE GENOMIC DNA]</scope>
    <source>
        <strain evidence="2 3">IS7</strain>
    </source>
</reference>
<accession>A0ABR4DXK8</accession>
<sequence>MVPTMLPFKNKTNKHRMIASCASMLMRGISSDVSRNSICPCSVPFSSQRHTQDEFNHDSVPKNSAA</sequence>
<dbReference type="EMBL" id="JBAWTH010000146">
    <property type="protein sequence ID" value="KAL2274912.1"/>
    <property type="molecule type" value="Genomic_DNA"/>
</dbReference>
<dbReference type="Proteomes" id="UP001600888">
    <property type="component" value="Unassembled WGS sequence"/>
</dbReference>
<organism evidence="2 3">
    <name type="scientific">Diaporthe vaccinii</name>
    <dbReference type="NCBI Taxonomy" id="105482"/>
    <lineage>
        <taxon>Eukaryota</taxon>
        <taxon>Fungi</taxon>
        <taxon>Dikarya</taxon>
        <taxon>Ascomycota</taxon>
        <taxon>Pezizomycotina</taxon>
        <taxon>Sordariomycetes</taxon>
        <taxon>Sordariomycetidae</taxon>
        <taxon>Diaporthales</taxon>
        <taxon>Diaporthaceae</taxon>
        <taxon>Diaporthe</taxon>
        <taxon>Diaporthe eres species complex</taxon>
    </lineage>
</organism>
<proteinExistence type="predicted"/>
<evidence type="ECO:0000313" key="2">
    <source>
        <dbReference type="EMBL" id="KAL2274912.1"/>
    </source>
</evidence>
<keyword evidence="3" id="KW-1185">Reference proteome</keyword>
<name>A0ABR4DXK8_9PEZI</name>
<evidence type="ECO:0000256" key="1">
    <source>
        <dbReference type="SAM" id="MobiDB-lite"/>
    </source>
</evidence>
<comment type="caution">
    <text evidence="2">The sequence shown here is derived from an EMBL/GenBank/DDBJ whole genome shotgun (WGS) entry which is preliminary data.</text>
</comment>
<gene>
    <name evidence="2" type="ORF">FJTKL_02649</name>
</gene>